<evidence type="ECO:0000256" key="1">
    <source>
        <dbReference type="ARBA" id="ARBA00022741"/>
    </source>
</evidence>
<evidence type="ECO:0000313" key="6">
    <source>
        <dbReference type="Proteomes" id="UP001183420"/>
    </source>
</evidence>
<evidence type="ECO:0000259" key="4">
    <source>
        <dbReference type="SMART" id="SM00796"/>
    </source>
</evidence>
<keyword evidence="6" id="KW-1185">Reference proteome</keyword>
<dbReference type="SMART" id="SM00796">
    <property type="entry name" value="AHS1"/>
    <property type="match status" value="1"/>
</dbReference>
<keyword evidence="2 5" id="KW-0378">Hydrolase</keyword>
<feature type="domain" description="Carboxyltransferase" evidence="4">
    <location>
        <begin position="9"/>
        <end position="205"/>
    </location>
</feature>
<gene>
    <name evidence="5" type="ORF">RNC47_02795</name>
</gene>
<reference evidence="6" key="1">
    <citation type="submission" date="2023-07" db="EMBL/GenBank/DDBJ databases">
        <title>30 novel species of actinomycetes from the DSMZ collection.</title>
        <authorList>
            <person name="Nouioui I."/>
        </authorList>
    </citation>
    <scope>NUCLEOTIDE SEQUENCE [LARGE SCALE GENOMIC DNA]</scope>
    <source>
        <strain evidence="6">DSM 44918</strain>
    </source>
</reference>
<keyword evidence="3" id="KW-0067">ATP-binding</keyword>
<dbReference type="Gene3D" id="3.30.1360.40">
    <property type="match status" value="1"/>
</dbReference>
<dbReference type="Pfam" id="PF02682">
    <property type="entry name" value="CT_C_D"/>
    <property type="match status" value="1"/>
</dbReference>
<dbReference type="InterPro" id="IPR029000">
    <property type="entry name" value="Cyclophilin-like_dom_sf"/>
</dbReference>
<dbReference type="GO" id="GO:0016787">
    <property type="term" value="F:hydrolase activity"/>
    <property type="evidence" value="ECO:0007669"/>
    <property type="project" value="UniProtKB-KW"/>
</dbReference>
<dbReference type="PANTHER" id="PTHR34698:SF2">
    <property type="entry name" value="5-OXOPROLINASE SUBUNIT B"/>
    <property type="match status" value="1"/>
</dbReference>
<name>A0ABU2LI53_9ACTN</name>
<organism evidence="5 6">
    <name type="scientific">Streptomyces millisiae</name>
    <dbReference type="NCBI Taxonomy" id="3075542"/>
    <lineage>
        <taxon>Bacteria</taxon>
        <taxon>Bacillati</taxon>
        <taxon>Actinomycetota</taxon>
        <taxon>Actinomycetes</taxon>
        <taxon>Kitasatosporales</taxon>
        <taxon>Streptomycetaceae</taxon>
        <taxon>Streptomyces</taxon>
    </lineage>
</organism>
<dbReference type="Proteomes" id="UP001183420">
    <property type="component" value="Unassembled WGS sequence"/>
</dbReference>
<dbReference type="Gene3D" id="2.40.100.10">
    <property type="entry name" value="Cyclophilin-like"/>
    <property type="match status" value="1"/>
</dbReference>
<evidence type="ECO:0000313" key="5">
    <source>
        <dbReference type="EMBL" id="MDT0317265.1"/>
    </source>
</evidence>
<accession>A0ABU2LI53</accession>
<dbReference type="InterPro" id="IPR010016">
    <property type="entry name" value="PxpB"/>
</dbReference>
<comment type="caution">
    <text evidence="5">The sequence shown here is derived from an EMBL/GenBank/DDBJ whole genome shotgun (WGS) entry which is preliminary data.</text>
</comment>
<dbReference type="SUPFAM" id="SSF50891">
    <property type="entry name" value="Cyclophilin-like"/>
    <property type="match status" value="1"/>
</dbReference>
<dbReference type="PANTHER" id="PTHR34698">
    <property type="entry name" value="5-OXOPROLINASE SUBUNIT B"/>
    <property type="match status" value="1"/>
</dbReference>
<dbReference type="EMBL" id="JAVREM010000002">
    <property type="protein sequence ID" value="MDT0317265.1"/>
    <property type="molecule type" value="Genomic_DNA"/>
</dbReference>
<protein>
    <submittedName>
        <fullName evidence="5">Allophanate hydrolase subunit 1</fullName>
    </submittedName>
</protein>
<dbReference type="RefSeq" id="WP_311595159.1">
    <property type="nucleotide sequence ID" value="NZ_JAVREM010000002.1"/>
</dbReference>
<dbReference type="InterPro" id="IPR003833">
    <property type="entry name" value="CT_C_D"/>
</dbReference>
<proteinExistence type="predicted"/>
<sequence length="222" mass="22656">MTAPDGGLRAVRRVGDQAVLAELDGLPGVLALRASLAADRPPGVGELVAAATTLLVRYDPALTDHAELRRALADRARALATGSVAPPAPAHAPLTIRVRYDGPDLAEVAALTGLSVAEVVARHTAPLYTVAFAGFAPGFGYLTGTDPVLHVPRRAEPRTAVPAGSVAVAGGFTGVYPRSSPGGWRLLGTTDAPLWDTDRDPPALLVPGRSVRFTAIGAGAAA</sequence>
<evidence type="ECO:0000256" key="2">
    <source>
        <dbReference type="ARBA" id="ARBA00022801"/>
    </source>
</evidence>
<keyword evidence="1" id="KW-0547">Nucleotide-binding</keyword>
<evidence type="ECO:0000256" key="3">
    <source>
        <dbReference type="ARBA" id="ARBA00022840"/>
    </source>
</evidence>
<dbReference type="SUPFAM" id="SSF160467">
    <property type="entry name" value="PH0987 N-terminal domain-like"/>
    <property type="match status" value="1"/>
</dbReference>